<evidence type="ECO:0000259" key="4">
    <source>
        <dbReference type="PROSITE" id="PS50930"/>
    </source>
</evidence>
<feature type="modified residue" description="4-aspartylphosphate" evidence="2">
    <location>
        <position position="62"/>
    </location>
</feature>
<dbReference type="PANTHER" id="PTHR48111">
    <property type="entry name" value="REGULATOR OF RPOS"/>
    <property type="match status" value="1"/>
</dbReference>
<evidence type="ECO:0000256" key="2">
    <source>
        <dbReference type="PROSITE-ProRule" id="PRU00169"/>
    </source>
</evidence>
<dbReference type="Proteomes" id="UP001500279">
    <property type="component" value="Unassembled WGS sequence"/>
</dbReference>
<dbReference type="InterPro" id="IPR007492">
    <property type="entry name" value="LytTR_DNA-bd_dom"/>
</dbReference>
<dbReference type="SMART" id="SM00850">
    <property type="entry name" value="LytTR"/>
    <property type="match status" value="1"/>
</dbReference>
<keyword evidence="2" id="KW-0597">Phosphoprotein</keyword>
<feature type="domain" description="HTH LytTR-type" evidence="4">
    <location>
        <begin position="154"/>
        <end position="225"/>
    </location>
</feature>
<proteinExistence type="predicted"/>
<dbReference type="InterPro" id="IPR001789">
    <property type="entry name" value="Sig_transdc_resp-reg_receiver"/>
</dbReference>
<dbReference type="RefSeq" id="WP_231011570.1">
    <property type="nucleotide sequence ID" value="NZ_BAAAEW010000014.1"/>
</dbReference>
<evidence type="ECO:0000313" key="6">
    <source>
        <dbReference type="Proteomes" id="UP001500279"/>
    </source>
</evidence>
<dbReference type="Pfam" id="PF04397">
    <property type="entry name" value="LytTR"/>
    <property type="match status" value="1"/>
</dbReference>
<name>A0ABN1K2P2_9BURK</name>
<accession>A0ABN1K2P2</accession>
<dbReference type="Gene3D" id="2.40.50.1020">
    <property type="entry name" value="LytTr DNA-binding domain"/>
    <property type="match status" value="1"/>
</dbReference>
<gene>
    <name evidence="5" type="ORF">GCM10009107_26540</name>
</gene>
<protein>
    <submittedName>
        <fullName evidence="5">LytTR family DNA-binding domain-containing protein</fullName>
    </submittedName>
</protein>
<dbReference type="InterPro" id="IPR011006">
    <property type="entry name" value="CheY-like_superfamily"/>
</dbReference>
<sequence length="271" mass="29688">MDTDNERLRLLIVDDEPLARMRLRSLLADCAAPSVEVVGEAGSASEALHLLARQPADAVLLDIHMPGIDGLELARRLRSSAPGQSLQASPVVVFVTAHAEHALQAFEIEAVDYLTKPVRRARLQEALGRIAQRLGRARVGLAAVSKPAVDEPVLVVSDRGRVLRIPVGDVVYLRAEMKYVTLRTREHQYVLDDALADLEQRLGARVVRIHRNAVVAKAAVRALERRVLHGDEQEEGGGEAWAVRLAPHDEWLAVSRRQLAGVREALVGEGL</sequence>
<dbReference type="Gene3D" id="3.40.50.2300">
    <property type="match status" value="1"/>
</dbReference>
<organism evidence="5 6">
    <name type="scientific">Ideonella azotifigens</name>
    <dbReference type="NCBI Taxonomy" id="513160"/>
    <lineage>
        <taxon>Bacteria</taxon>
        <taxon>Pseudomonadati</taxon>
        <taxon>Pseudomonadota</taxon>
        <taxon>Betaproteobacteria</taxon>
        <taxon>Burkholderiales</taxon>
        <taxon>Sphaerotilaceae</taxon>
        <taxon>Ideonella</taxon>
    </lineage>
</organism>
<comment type="caution">
    <text evidence="5">The sequence shown here is derived from an EMBL/GenBank/DDBJ whole genome shotgun (WGS) entry which is preliminary data.</text>
</comment>
<dbReference type="PANTHER" id="PTHR48111:SF3">
    <property type="entry name" value="TRANSCRIPTIONAL REGULATORY PROTEIN BTSR"/>
    <property type="match status" value="1"/>
</dbReference>
<feature type="domain" description="Response regulatory" evidence="3">
    <location>
        <begin position="9"/>
        <end position="131"/>
    </location>
</feature>
<keyword evidence="6" id="KW-1185">Reference proteome</keyword>
<evidence type="ECO:0000313" key="5">
    <source>
        <dbReference type="EMBL" id="GAA0752566.1"/>
    </source>
</evidence>
<reference evidence="5 6" key="1">
    <citation type="journal article" date="2019" name="Int. J. Syst. Evol. Microbiol.">
        <title>The Global Catalogue of Microorganisms (GCM) 10K type strain sequencing project: providing services to taxonomists for standard genome sequencing and annotation.</title>
        <authorList>
            <consortium name="The Broad Institute Genomics Platform"/>
            <consortium name="The Broad Institute Genome Sequencing Center for Infectious Disease"/>
            <person name="Wu L."/>
            <person name="Ma J."/>
        </authorList>
    </citation>
    <scope>NUCLEOTIDE SEQUENCE [LARGE SCALE GENOMIC DNA]</scope>
    <source>
        <strain evidence="5 6">JCM 15503</strain>
    </source>
</reference>
<dbReference type="EMBL" id="BAAAEW010000014">
    <property type="protein sequence ID" value="GAA0752566.1"/>
    <property type="molecule type" value="Genomic_DNA"/>
</dbReference>
<dbReference type="SMART" id="SM00448">
    <property type="entry name" value="REC"/>
    <property type="match status" value="1"/>
</dbReference>
<dbReference type="Pfam" id="PF00072">
    <property type="entry name" value="Response_reg"/>
    <property type="match status" value="1"/>
</dbReference>
<dbReference type="GO" id="GO:0003677">
    <property type="term" value="F:DNA binding"/>
    <property type="evidence" value="ECO:0007669"/>
    <property type="project" value="UniProtKB-KW"/>
</dbReference>
<evidence type="ECO:0000259" key="3">
    <source>
        <dbReference type="PROSITE" id="PS50110"/>
    </source>
</evidence>
<dbReference type="SUPFAM" id="SSF52172">
    <property type="entry name" value="CheY-like"/>
    <property type="match status" value="1"/>
</dbReference>
<evidence type="ECO:0000256" key="1">
    <source>
        <dbReference type="ARBA" id="ARBA00023125"/>
    </source>
</evidence>
<dbReference type="PROSITE" id="PS50110">
    <property type="entry name" value="RESPONSE_REGULATORY"/>
    <property type="match status" value="1"/>
</dbReference>
<keyword evidence="1 5" id="KW-0238">DNA-binding</keyword>
<dbReference type="InterPro" id="IPR039420">
    <property type="entry name" value="WalR-like"/>
</dbReference>
<dbReference type="PROSITE" id="PS50930">
    <property type="entry name" value="HTH_LYTTR"/>
    <property type="match status" value="1"/>
</dbReference>